<feature type="compositionally biased region" description="Low complexity" evidence="4">
    <location>
        <begin position="1"/>
        <end position="13"/>
    </location>
</feature>
<dbReference type="InterPro" id="IPR038726">
    <property type="entry name" value="PDDEXK_AddAB-type"/>
</dbReference>
<name>A0A317JSC9_9ACTN</name>
<dbReference type="RefSeq" id="WP_165823297.1">
    <property type="nucleotide sequence ID" value="NZ_QGSV01000472.1"/>
</dbReference>
<keyword evidence="1" id="KW-0227">DNA damage</keyword>
<feature type="domain" description="PD-(D/E)XK endonuclease-like" evidence="5">
    <location>
        <begin position="53"/>
        <end position="233"/>
    </location>
</feature>
<keyword evidence="2 6" id="KW-0067">ATP-binding</keyword>
<dbReference type="GO" id="GO:0006281">
    <property type="term" value="P:DNA repair"/>
    <property type="evidence" value="ECO:0007669"/>
    <property type="project" value="UniProtKB-KW"/>
</dbReference>
<dbReference type="InterPro" id="IPR011335">
    <property type="entry name" value="Restrct_endonuc-II-like"/>
</dbReference>
<gene>
    <name evidence="6" type="ORF">DLJ46_32335</name>
</gene>
<evidence type="ECO:0000259" key="5">
    <source>
        <dbReference type="Pfam" id="PF12705"/>
    </source>
</evidence>
<proteinExistence type="predicted"/>
<reference evidence="7" key="1">
    <citation type="submission" date="2018-05" db="EMBL/GenBank/DDBJ databases">
        <title>Micromonospora globispora sp. nov. and Micromonospora rugosa sp. nov., isolated from marine sediment.</title>
        <authorList>
            <person name="Carro L."/>
            <person name="Aysel V."/>
            <person name="Cetin D."/>
            <person name="Igual J.M."/>
            <person name="Klenk H.-P."/>
            <person name="Trujillo M.E."/>
            <person name="Sahin N."/>
        </authorList>
    </citation>
    <scope>NUCLEOTIDE SEQUENCE [LARGE SCALE GENOMIC DNA]</scope>
    <source>
        <strain evidence="7">S2904</strain>
    </source>
</reference>
<evidence type="ECO:0000256" key="2">
    <source>
        <dbReference type="ARBA" id="ARBA00022806"/>
    </source>
</evidence>
<dbReference type="Proteomes" id="UP000245683">
    <property type="component" value="Unassembled WGS sequence"/>
</dbReference>
<evidence type="ECO:0000256" key="4">
    <source>
        <dbReference type="SAM" id="MobiDB-lite"/>
    </source>
</evidence>
<evidence type="ECO:0000256" key="1">
    <source>
        <dbReference type="ARBA" id="ARBA00022763"/>
    </source>
</evidence>
<keyword evidence="2 6" id="KW-0347">Helicase</keyword>
<evidence type="ECO:0000313" key="7">
    <source>
        <dbReference type="Proteomes" id="UP000245683"/>
    </source>
</evidence>
<organism evidence="6 7">
    <name type="scientific">Micromonospora globispora</name>
    <dbReference type="NCBI Taxonomy" id="1450148"/>
    <lineage>
        <taxon>Bacteria</taxon>
        <taxon>Bacillati</taxon>
        <taxon>Actinomycetota</taxon>
        <taxon>Actinomycetes</taxon>
        <taxon>Micromonosporales</taxon>
        <taxon>Micromonosporaceae</taxon>
        <taxon>Micromonospora</taxon>
    </lineage>
</organism>
<dbReference type="SUPFAM" id="SSF52980">
    <property type="entry name" value="Restriction endonuclease-like"/>
    <property type="match status" value="1"/>
</dbReference>
<accession>A0A317JSC9</accession>
<keyword evidence="7" id="KW-1185">Reference proteome</keyword>
<comment type="caution">
    <text evidence="6">The sequence shown here is derived from an EMBL/GenBank/DDBJ whole genome shotgun (WGS) entry which is preliminary data.</text>
</comment>
<evidence type="ECO:0000256" key="3">
    <source>
        <dbReference type="ARBA" id="ARBA00023204"/>
    </source>
</evidence>
<dbReference type="EMBL" id="QGSV01000472">
    <property type="protein sequence ID" value="PWU43258.1"/>
    <property type="molecule type" value="Genomic_DNA"/>
</dbReference>
<feature type="non-terminal residue" evidence="6">
    <location>
        <position position="1"/>
    </location>
</feature>
<keyword evidence="3" id="KW-0234">DNA repair</keyword>
<dbReference type="InterPro" id="IPR011604">
    <property type="entry name" value="PDDEXK-like_dom_sf"/>
</dbReference>
<keyword evidence="2 6" id="KW-0547">Nucleotide-binding</keyword>
<evidence type="ECO:0000313" key="6">
    <source>
        <dbReference type="EMBL" id="PWU43258.1"/>
    </source>
</evidence>
<dbReference type="GO" id="GO:0004386">
    <property type="term" value="F:helicase activity"/>
    <property type="evidence" value="ECO:0007669"/>
    <property type="project" value="UniProtKB-KW"/>
</dbReference>
<dbReference type="AlphaFoldDB" id="A0A317JSC9"/>
<keyword evidence="2 6" id="KW-0378">Hydrolase</keyword>
<protein>
    <submittedName>
        <fullName evidence="6">DNA helicase UvrD</fullName>
    </submittedName>
</protein>
<feature type="region of interest" description="Disordered" evidence="4">
    <location>
        <begin position="1"/>
        <end position="22"/>
    </location>
</feature>
<dbReference type="Pfam" id="PF12705">
    <property type="entry name" value="PDDEXK_1"/>
    <property type="match status" value="1"/>
</dbReference>
<sequence>EPAPSGSSAAGPGRAADDPEVARWRREADLLLAERAELARRAEGVEVELPGHLSVTQLVALRRDPEALARTLRRPMPTEPNPYARRGTAFHTWLEQRFGADRLLDVDELPGAADDDAAPDEALAELQERFLASEWADRVPVEVEVPFATVIAGVVVRGRMDAVFARPGGRFDVVDWKTGRQPSGREAEVAAVQLAVYRLAWAELAGVPVEQVGAAFHYVRDGVTVRPADLLDAERLTALIADVPEISTKGAALRNP</sequence>
<dbReference type="Gene3D" id="3.90.320.10">
    <property type="match status" value="1"/>
</dbReference>